<name>A0A699VTY7_TANCI</name>
<sequence length="77" mass="8788">SAKVNSSVGWKEILKLRDKIRKHVLWKIRDGTSVNAWYDNWHIACPLCETVTTREVYEAGMNINTTVADLTVIENGK</sequence>
<evidence type="ECO:0000313" key="1">
    <source>
        <dbReference type="EMBL" id="GFD37870.1"/>
    </source>
</evidence>
<feature type="non-terminal residue" evidence="1">
    <location>
        <position position="1"/>
    </location>
</feature>
<dbReference type="EMBL" id="BKCJ011492054">
    <property type="protein sequence ID" value="GFD37870.1"/>
    <property type="molecule type" value="Genomic_DNA"/>
</dbReference>
<accession>A0A699VTY7</accession>
<gene>
    <name evidence="1" type="ORF">Tci_909839</name>
</gene>
<reference evidence="1" key="1">
    <citation type="journal article" date="2019" name="Sci. Rep.">
        <title>Draft genome of Tanacetum cinerariifolium, the natural source of mosquito coil.</title>
        <authorList>
            <person name="Yamashiro T."/>
            <person name="Shiraishi A."/>
            <person name="Satake H."/>
            <person name="Nakayama K."/>
        </authorList>
    </citation>
    <scope>NUCLEOTIDE SEQUENCE</scope>
</reference>
<dbReference type="AlphaFoldDB" id="A0A699VTY7"/>
<evidence type="ECO:0008006" key="2">
    <source>
        <dbReference type="Google" id="ProtNLM"/>
    </source>
</evidence>
<proteinExistence type="predicted"/>
<protein>
    <recommendedName>
        <fullName evidence="2">RNA-directed DNA polymerase, eukaryota, reverse transcriptase zinc-binding domain protein</fullName>
    </recommendedName>
</protein>
<organism evidence="1">
    <name type="scientific">Tanacetum cinerariifolium</name>
    <name type="common">Dalmatian daisy</name>
    <name type="synonym">Chrysanthemum cinerariifolium</name>
    <dbReference type="NCBI Taxonomy" id="118510"/>
    <lineage>
        <taxon>Eukaryota</taxon>
        <taxon>Viridiplantae</taxon>
        <taxon>Streptophyta</taxon>
        <taxon>Embryophyta</taxon>
        <taxon>Tracheophyta</taxon>
        <taxon>Spermatophyta</taxon>
        <taxon>Magnoliopsida</taxon>
        <taxon>eudicotyledons</taxon>
        <taxon>Gunneridae</taxon>
        <taxon>Pentapetalae</taxon>
        <taxon>asterids</taxon>
        <taxon>campanulids</taxon>
        <taxon>Asterales</taxon>
        <taxon>Asteraceae</taxon>
        <taxon>Asteroideae</taxon>
        <taxon>Anthemideae</taxon>
        <taxon>Anthemidinae</taxon>
        <taxon>Tanacetum</taxon>
    </lineage>
</organism>
<comment type="caution">
    <text evidence="1">The sequence shown here is derived from an EMBL/GenBank/DDBJ whole genome shotgun (WGS) entry which is preliminary data.</text>
</comment>